<dbReference type="AlphaFoldDB" id="A0A1X1VYR6"/>
<keyword evidence="2" id="KW-1185">Reference proteome</keyword>
<reference evidence="1 2" key="1">
    <citation type="submission" date="2016-01" db="EMBL/GenBank/DDBJ databases">
        <title>The new phylogeny of the genus Mycobacterium.</title>
        <authorList>
            <person name="Tarcisio F."/>
            <person name="Conor M."/>
            <person name="Antonella G."/>
            <person name="Elisabetta G."/>
            <person name="Giulia F.S."/>
            <person name="Sara T."/>
            <person name="Anna F."/>
            <person name="Clotilde B."/>
            <person name="Roberto B."/>
            <person name="Veronica D.S."/>
            <person name="Fabio R."/>
            <person name="Monica P."/>
            <person name="Olivier J."/>
            <person name="Enrico T."/>
            <person name="Nicola S."/>
        </authorList>
    </citation>
    <scope>NUCLEOTIDE SEQUENCE [LARGE SCALE GENOMIC DNA]</scope>
    <source>
        <strain evidence="1 2">DSM 43505</strain>
    </source>
</reference>
<proteinExistence type="predicted"/>
<dbReference type="RefSeq" id="WP_036412407.1">
    <property type="nucleotide sequence ID" value="NZ_LQOX01000047.1"/>
</dbReference>
<gene>
    <name evidence="1" type="ORF">AWC07_23360</name>
</gene>
<comment type="caution">
    <text evidence="1">The sequence shown here is derived from an EMBL/GenBank/DDBJ whole genome shotgun (WGS) entry which is preliminary data.</text>
</comment>
<protein>
    <submittedName>
        <fullName evidence="1">Uncharacterized protein</fullName>
    </submittedName>
</protein>
<dbReference type="Proteomes" id="UP000193738">
    <property type="component" value="Unassembled WGS sequence"/>
</dbReference>
<name>A0A1X1VYR6_MYCGS</name>
<sequence>MFLLGDFVLGEDSRIAQGRKPRSSAAMLVIGPVAVLATGDIGSRLTAPTRSRLLPLPAQAIARPAMPAKAIWLNTLPAPPPETSTVAYPRAGLVAGNATAREQISGAAVVQVGVTDGPAIEIASPRPAGTADPPRSVMGADGTGAVPGNDSIPAHPLTMSSVWTPI</sequence>
<evidence type="ECO:0000313" key="2">
    <source>
        <dbReference type="Proteomes" id="UP000193738"/>
    </source>
</evidence>
<evidence type="ECO:0000313" key="1">
    <source>
        <dbReference type="EMBL" id="ORV75470.1"/>
    </source>
</evidence>
<organism evidence="1 2">
    <name type="scientific">Mycobacterium gastri</name>
    <dbReference type="NCBI Taxonomy" id="1777"/>
    <lineage>
        <taxon>Bacteria</taxon>
        <taxon>Bacillati</taxon>
        <taxon>Actinomycetota</taxon>
        <taxon>Actinomycetes</taxon>
        <taxon>Mycobacteriales</taxon>
        <taxon>Mycobacteriaceae</taxon>
        <taxon>Mycobacterium</taxon>
    </lineage>
</organism>
<dbReference type="EMBL" id="LQOX01000047">
    <property type="protein sequence ID" value="ORV75470.1"/>
    <property type="molecule type" value="Genomic_DNA"/>
</dbReference>
<accession>A0A1X1VYR6</accession>